<dbReference type="PRINTS" id="PR01042">
    <property type="entry name" value="TRNASYNTHASP"/>
</dbReference>
<dbReference type="InterPro" id="IPR004365">
    <property type="entry name" value="NA-bd_OB_tRNA"/>
</dbReference>
<dbReference type="GO" id="GO:0006422">
    <property type="term" value="P:aspartyl-tRNA aminoacylation"/>
    <property type="evidence" value="ECO:0007669"/>
    <property type="project" value="TreeGrafter"/>
</dbReference>
<comment type="similarity">
    <text evidence="1">Belongs to the class-II aminoacyl-tRNA synthetase family. Type 1 subfamily.</text>
</comment>
<organism evidence="8">
    <name type="scientific">Candidatus Shikimatogenerans sp. Ttur</name>
    <dbReference type="NCBI Taxonomy" id="3158569"/>
    <lineage>
        <taxon>Bacteria</taxon>
        <taxon>Pseudomonadati</taxon>
        <taxon>Bacteroidota</taxon>
        <taxon>Flavobacteriia</taxon>
        <taxon>Flavobacteriales</taxon>
        <taxon>Candidatus Shikimatogenerans</taxon>
    </lineage>
</organism>
<feature type="domain" description="Aminoacyl-transfer RNA synthetases class-II family profile" evidence="7">
    <location>
        <begin position="110"/>
        <end position="484"/>
    </location>
</feature>
<dbReference type="GO" id="GO:0005737">
    <property type="term" value="C:cytoplasm"/>
    <property type="evidence" value="ECO:0007669"/>
    <property type="project" value="InterPro"/>
</dbReference>
<evidence type="ECO:0000256" key="4">
    <source>
        <dbReference type="ARBA" id="ARBA00022840"/>
    </source>
</evidence>
<dbReference type="EMBL" id="CP158689">
    <property type="protein sequence ID" value="XCC45372.1"/>
    <property type="molecule type" value="Genomic_DNA"/>
</dbReference>
<dbReference type="Gene3D" id="2.40.50.140">
    <property type="entry name" value="Nucleic acid-binding proteins"/>
    <property type="match status" value="1"/>
</dbReference>
<keyword evidence="4" id="KW-0067">ATP-binding</keyword>
<evidence type="ECO:0000256" key="6">
    <source>
        <dbReference type="ARBA" id="ARBA00023146"/>
    </source>
</evidence>
<dbReference type="Gene3D" id="3.30.1360.30">
    <property type="entry name" value="GAD-like domain"/>
    <property type="match status" value="1"/>
</dbReference>
<dbReference type="GO" id="GO:0003676">
    <property type="term" value="F:nucleic acid binding"/>
    <property type="evidence" value="ECO:0007669"/>
    <property type="project" value="InterPro"/>
</dbReference>
<evidence type="ECO:0000256" key="3">
    <source>
        <dbReference type="ARBA" id="ARBA00022741"/>
    </source>
</evidence>
<evidence type="ECO:0000256" key="2">
    <source>
        <dbReference type="ARBA" id="ARBA00022598"/>
    </source>
</evidence>
<dbReference type="Pfam" id="PF00152">
    <property type="entry name" value="tRNA-synt_2"/>
    <property type="match status" value="1"/>
</dbReference>
<dbReference type="Gene3D" id="3.30.930.10">
    <property type="entry name" value="Bira Bifunctional Protein, Domain 2"/>
    <property type="match status" value="2"/>
</dbReference>
<evidence type="ECO:0000256" key="5">
    <source>
        <dbReference type="ARBA" id="ARBA00022917"/>
    </source>
</evidence>
<dbReference type="SUPFAM" id="SSF50249">
    <property type="entry name" value="Nucleic acid-binding proteins"/>
    <property type="match status" value="1"/>
</dbReference>
<dbReference type="GO" id="GO:0005524">
    <property type="term" value="F:ATP binding"/>
    <property type="evidence" value="ECO:0007669"/>
    <property type="project" value="UniProtKB-KW"/>
</dbReference>
<keyword evidence="6" id="KW-0030">Aminoacyl-tRNA synthetase</keyword>
<accession>A0AAU7ZXM3</accession>
<dbReference type="InterPro" id="IPR004364">
    <property type="entry name" value="Aa-tRNA-synt_II"/>
</dbReference>
<dbReference type="SUPFAM" id="SSF55681">
    <property type="entry name" value="Class II aaRS and biotin synthetases"/>
    <property type="match status" value="1"/>
</dbReference>
<dbReference type="Pfam" id="PF01336">
    <property type="entry name" value="tRNA_anti-codon"/>
    <property type="match status" value="1"/>
</dbReference>
<protein>
    <submittedName>
        <fullName evidence="8">Amino acid--tRNA ligase-related protein</fullName>
    </submittedName>
</protein>
<dbReference type="PROSITE" id="PS50862">
    <property type="entry name" value="AA_TRNA_LIGASE_II"/>
    <property type="match status" value="1"/>
</dbReference>
<dbReference type="PANTHER" id="PTHR22594">
    <property type="entry name" value="ASPARTYL/LYSYL-TRNA SYNTHETASE"/>
    <property type="match status" value="1"/>
</dbReference>
<evidence type="ECO:0000259" key="7">
    <source>
        <dbReference type="PROSITE" id="PS50862"/>
    </source>
</evidence>
<evidence type="ECO:0000256" key="1">
    <source>
        <dbReference type="ARBA" id="ARBA00006303"/>
    </source>
</evidence>
<dbReference type="InterPro" id="IPR045864">
    <property type="entry name" value="aa-tRNA-synth_II/BPL/LPL"/>
</dbReference>
<proteinExistence type="inferred from homology"/>
<keyword evidence="5" id="KW-0648">Protein biosynthesis</keyword>
<sequence>MRKYKKIIFIDLEDYYGITQLIIKKNKYNKYYNKIIKEHLIKIKGIVKKRININKNIKTGQIEVLIKKIYVINKLIKTIFLYKINIKNYFKYKYRYLYFRNKKYKKILLLKNKMYFLLRKYLYKKNILEIDTPILSEYLSISGANVFIININNKKKFELSQSPQIYKQLLMIGRIDKYYQISKCFRKENFRKDRQIEFTQLDFEFCFKNIKNIINFSEKIITFIFYNIFKKKIYNFKYIKYKKCIKKYGTDKPNLFFNIKINKIKINNIHYLFFKINKKYIKIINLINIIKKCNNKNKYIYYIIYKKKNYINNYINNDLLLYFNKKKCINIIFVFNFKFKIYFKLGQIINEIINIIKIKYNKYYPIWILDYPLFKKKKKKIISFNHPFVSPKNSKKIKINSKSKSYDLVINGLEIASGSIRINKYKLQKKIFSFLKINKKKIKKYFGFFLNALKYSAPPHGGIAFGLERILSLIFNKDIINIIPFPKKEYEK</sequence>
<dbReference type="InterPro" id="IPR004115">
    <property type="entry name" value="GAD-like_sf"/>
</dbReference>
<evidence type="ECO:0000313" key="8">
    <source>
        <dbReference type="EMBL" id="XCC45372.1"/>
    </source>
</evidence>
<keyword evidence="2 8" id="KW-0436">Ligase</keyword>
<dbReference type="AlphaFoldDB" id="A0AAU7ZXM3"/>
<name>A0AAU7ZXM3_9FLAO</name>
<gene>
    <name evidence="8" type="ORF">ABUS76_00210</name>
</gene>
<reference evidence="8" key="1">
    <citation type="submission" date="2024-06" db="EMBL/GenBank/DDBJ databases">
        <title>Diversity, functionality, and evolutionary history of bacterial symbionts in false click beetles (Coleoptera, Throscidae).</title>
        <authorList>
            <person name="Wierz J.C."/>
            <person name="Malm H."/>
            <person name="Kaltenpoth M."/>
            <person name="Engl T."/>
        </authorList>
    </citation>
    <scope>NUCLEOTIDE SEQUENCE</scope>
    <source>
        <strain evidence="8">Ttur</strain>
    </source>
</reference>
<keyword evidence="3" id="KW-0547">Nucleotide-binding</keyword>
<dbReference type="InterPro" id="IPR002312">
    <property type="entry name" value="Asp/Asn-tRNA-synth_IIb"/>
</dbReference>
<dbReference type="GO" id="GO:0004815">
    <property type="term" value="F:aspartate-tRNA ligase activity"/>
    <property type="evidence" value="ECO:0007669"/>
    <property type="project" value="TreeGrafter"/>
</dbReference>
<dbReference type="InterPro" id="IPR006195">
    <property type="entry name" value="aa-tRNA-synth_II"/>
</dbReference>
<dbReference type="InterPro" id="IPR012340">
    <property type="entry name" value="NA-bd_OB-fold"/>
</dbReference>
<dbReference type="PANTHER" id="PTHR22594:SF5">
    <property type="entry name" value="ASPARTATE--TRNA LIGASE, MITOCHONDRIAL"/>
    <property type="match status" value="1"/>
</dbReference>